<dbReference type="Proteomes" id="UP001176521">
    <property type="component" value="Unassembled WGS sequence"/>
</dbReference>
<dbReference type="EMBL" id="JAPDMQ010001035">
    <property type="protein sequence ID" value="KAK0519280.1"/>
    <property type="molecule type" value="Genomic_DNA"/>
</dbReference>
<feature type="region of interest" description="Disordered" evidence="1">
    <location>
        <begin position="69"/>
        <end position="145"/>
    </location>
</feature>
<keyword evidence="3" id="KW-1185">Reference proteome</keyword>
<sequence length="193" mass="20770">MDEFASAHEDLLFAIQRYRDASDVIGVRPDWSALVHRTLEGSGPGPAAVGPAGAAASAFLTPVKSKRRALESAADTPSVAASASKHHGIEETAMDPAGSDRRERSASAVSSSGTGRRLSGRARFSPSVQATKSKRTQHAGGSRAEKLHCTHCGSDDSKGRWYWTMNGMPHDTVCRGCYERHQRRIRTAAKKKQ</sequence>
<organism evidence="2 3">
    <name type="scientific">Tilletia horrida</name>
    <dbReference type="NCBI Taxonomy" id="155126"/>
    <lineage>
        <taxon>Eukaryota</taxon>
        <taxon>Fungi</taxon>
        <taxon>Dikarya</taxon>
        <taxon>Basidiomycota</taxon>
        <taxon>Ustilaginomycotina</taxon>
        <taxon>Exobasidiomycetes</taxon>
        <taxon>Tilletiales</taxon>
        <taxon>Tilletiaceae</taxon>
        <taxon>Tilletia</taxon>
    </lineage>
</organism>
<reference evidence="2" key="1">
    <citation type="journal article" date="2023" name="PhytoFront">
        <title>Draft Genome Resources of Seven Strains of Tilletia horrida, Causal Agent of Kernel Smut of Rice.</title>
        <authorList>
            <person name="Khanal S."/>
            <person name="Antony Babu S."/>
            <person name="Zhou X.G."/>
        </authorList>
    </citation>
    <scope>NUCLEOTIDE SEQUENCE</scope>
    <source>
        <strain evidence="2">TX3</strain>
    </source>
</reference>
<gene>
    <name evidence="2" type="ORF">OC842_007502</name>
</gene>
<feature type="compositionally biased region" description="Low complexity" evidence="1">
    <location>
        <begin position="106"/>
        <end position="123"/>
    </location>
</feature>
<evidence type="ECO:0000313" key="2">
    <source>
        <dbReference type="EMBL" id="KAK0519280.1"/>
    </source>
</evidence>
<proteinExistence type="predicted"/>
<evidence type="ECO:0000313" key="3">
    <source>
        <dbReference type="Proteomes" id="UP001176521"/>
    </source>
</evidence>
<protein>
    <submittedName>
        <fullName evidence="2">Uncharacterized protein</fullName>
    </submittedName>
</protein>
<evidence type="ECO:0000256" key="1">
    <source>
        <dbReference type="SAM" id="MobiDB-lite"/>
    </source>
</evidence>
<comment type="caution">
    <text evidence="2">The sequence shown here is derived from an EMBL/GenBank/DDBJ whole genome shotgun (WGS) entry which is preliminary data.</text>
</comment>
<accession>A0AAN6G3S7</accession>
<name>A0AAN6G3S7_9BASI</name>
<dbReference type="AlphaFoldDB" id="A0AAN6G3S7"/>